<reference evidence="3" key="2">
    <citation type="submission" date="2021-04" db="EMBL/GenBank/DDBJ databases">
        <title>Isolation and characterization of a novel species of the genus Sulfurimonas.</title>
        <authorList>
            <person name="Fukui M."/>
        </authorList>
    </citation>
    <scope>NUCLEOTIDE SEQUENCE</scope>
    <source>
        <strain evidence="3">H1576</strain>
    </source>
</reference>
<dbReference type="NCBIfam" id="NF033920">
    <property type="entry name" value="C39_PA2778_fam"/>
    <property type="match status" value="1"/>
</dbReference>
<dbReference type="SUPFAM" id="SSF48452">
    <property type="entry name" value="TPR-like"/>
    <property type="match status" value="1"/>
</dbReference>
<dbReference type="Pfam" id="PF14559">
    <property type="entry name" value="TPR_19"/>
    <property type="match status" value="1"/>
</dbReference>
<keyword evidence="1" id="KW-0802">TPR repeat</keyword>
<protein>
    <submittedName>
        <fullName evidence="3">PA2778 family cysteine peptidase</fullName>
    </submittedName>
</protein>
<keyword evidence="4" id="KW-1185">Reference proteome</keyword>
<proteinExistence type="predicted"/>
<dbReference type="PROSITE" id="PS50005">
    <property type="entry name" value="TPR"/>
    <property type="match status" value="1"/>
</dbReference>
<evidence type="ECO:0000259" key="2">
    <source>
        <dbReference type="Pfam" id="PF13529"/>
    </source>
</evidence>
<dbReference type="InterPro" id="IPR019734">
    <property type="entry name" value="TPR_rpt"/>
</dbReference>
<evidence type="ECO:0000313" key="3">
    <source>
        <dbReference type="EMBL" id="QSZ41912.1"/>
    </source>
</evidence>
<feature type="repeat" description="TPR" evidence="1">
    <location>
        <begin position="232"/>
        <end position="265"/>
    </location>
</feature>
<dbReference type="InterPro" id="IPR011990">
    <property type="entry name" value="TPR-like_helical_dom_sf"/>
</dbReference>
<organism evidence="3 4">
    <name type="scientific">Sulfurimonas aquatica</name>
    <dbReference type="NCBI Taxonomy" id="2672570"/>
    <lineage>
        <taxon>Bacteria</taxon>
        <taxon>Pseudomonadati</taxon>
        <taxon>Campylobacterota</taxon>
        <taxon>Epsilonproteobacteria</taxon>
        <taxon>Campylobacterales</taxon>
        <taxon>Sulfurimonadaceae</taxon>
        <taxon>Sulfurimonas</taxon>
    </lineage>
</organism>
<dbReference type="InterPro" id="IPR039564">
    <property type="entry name" value="Peptidase_C39-like"/>
</dbReference>
<sequence>MSINKKLSLFFTLVTLIFSSGCVPKNPLPLESNYTSSNINVPYISPRSELCASTSIEMVSSYWQSIISYEPHLTLKELDKRTLIPSKGGTLQIELISAARANGFIVYPLEPTFDALLSELLAYHPVIVLVNRSYSWYPLWHYAPITGYDSKTETILTHFADKPNEAVSIGTFAALWQRSENWGVVLLPPGELPATASAKKFLHATYDLEKMGMMDEAIMSYKSALVRWPEDTDILFALGNAYYSSNQISNAEEIYRRILSIDFTYSLAINNLADLLCHTDRPAEALKLINMAVTDDLEIDSIIQSTRKEISRGCIYTRP</sequence>
<gene>
    <name evidence="3" type="ORF">GJV85_07270</name>
</gene>
<name>A0A975B0D4_9BACT</name>
<accession>A0A975B0D4</accession>
<dbReference type="Gene3D" id="1.25.40.10">
    <property type="entry name" value="Tetratricopeptide repeat domain"/>
    <property type="match status" value="1"/>
</dbReference>
<dbReference type="EMBL" id="CP046072">
    <property type="protein sequence ID" value="QSZ41912.1"/>
    <property type="molecule type" value="Genomic_DNA"/>
</dbReference>
<dbReference type="Proteomes" id="UP000671852">
    <property type="component" value="Chromosome"/>
</dbReference>
<reference evidence="3" key="1">
    <citation type="submission" date="2019-11" db="EMBL/GenBank/DDBJ databases">
        <authorList>
            <person name="Kojima H."/>
        </authorList>
    </citation>
    <scope>NUCLEOTIDE SEQUENCE</scope>
    <source>
        <strain evidence="3">H1576</strain>
    </source>
</reference>
<dbReference type="Pfam" id="PF13529">
    <property type="entry name" value="Peptidase_C39_2"/>
    <property type="match status" value="1"/>
</dbReference>
<dbReference type="KEGG" id="saqt:GJV85_07270"/>
<dbReference type="PROSITE" id="PS51257">
    <property type="entry name" value="PROKAR_LIPOPROTEIN"/>
    <property type="match status" value="1"/>
</dbReference>
<dbReference type="AlphaFoldDB" id="A0A975B0D4"/>
<feature type="domain" description="Peptidase C39-like" evidence="2">
    <location>
        <begin position="40"/>
        <end position="156"/>
    </location>
</feature>
<dbReference type="Gene3D" id="3.90.70.10">
    <property type="entry name" value="Cysteine proteinases"/>
    <property type="match status" value="1"/>
</dbReference>
<dbReference type="SMART" id="SM00028">
    <property type="entry name" value="TPR"/>
    <property type="match status" value="2"/>
</dbReference>
<dbReference type="RefSeq" id="WP_207560730.1">
    <property type="nucleotide sequence ID" value="NZ_CP046072.1"/>
</dbReference>
<evidence type="ECO:0000256" key="1">
    <source>
        <dbReference type="PROSITE-ProRule" id="PRU00339"/>
    </source>
</evidence>
<evidence type="ECO:0000313" key="4">
    <source>
        <dbReference type="Proteomes" id="UP000671852"/>
    </source>
</evidence>